<keyword evidence="2" id="KW-1133">Transmembrane helix</keyword>
<accession>A0ABR0A5D7</accession>
<reference evidence="3 4" key="1">
    <citation type="journal article" date="2023" name="Nucleic Acids Res.">
        <title>The hologenome of Daphnia magna reveals possible DNA methylation and microbiome-mediated evolution of the host genome.</title>
        <authorList>
            <person name="Chaturvedi A."/>
            <person name="Li X."/>
            <person name="Dhandapani V."/>
            <person name="Marshall H."/>
            <person name="Kissane S."/>
            <person name="Cuenca-Cambronero M."/>
            <person name="Asole G."/>
            <person name="Calvet F."/>
            <person name="Ruiz-Romero M."/>
            <person name="Marangio P."/>
            <person name="Guigo R."/>
            <person name="Rago D."/>
            <person name="Mirbahai L."/>
            <person name="Eastwood N."/>
            <person name="Colbourne J.K."/>
            <person name="Zhou J."/>
            <person name="Mallon E."/>
            <person name="Orsini L."/>
        </authorList>
    </citation>
    <scope>NUCLEOTIDE SEQUENCE [LARGE SCALE GENOMIC DNA]</scope>
    <source>
        <strain evidence="3">LRV0_1</strain>
    </source>
</reference>
<protein>
    <submittedName>
        <fullName evidence="3">Uncharacterized protein</fullName>
    </submittedName>
</protein>
<comment type="caution">
    <text evidence="3">The sequence shown here is derived from an EMBL/GenBank/DDBJ whole genome shotgun (WGS) entry which is preliminary data.</text>
</comment>
<sequence>MKSDTLSKKRKTVVAKERHTLTQNKSTKGNNFDLKQKKEGITYRRILFFISWSVIGSGASHIVCRNRKERNKRIAYKKGARRSDFDWRALPDLFVRPK</sequence>
<feature type="compositionally biased region" description="Polar residues" evidence="1">
    <location>
        <begin position="21"/>
        <end position="30"/>
    </location>
</feature>
<gene>
    <name evidence="3" type="ORF">OUZ56_002339</name>
</gene>
<feature type="transmembrane region" description="Helical" evidence="2">
    <location>
        <begin position="46"/>
        <end position="64"/>
    </location>
</feature>
<proteinExistence type="predicted"/>
<evidence type="ECO:0000256" key="1">
    <source>
        <dbReference type="SAM" id="MobiDB-lite"/>
    </source>
</evidence>
<name>A0ABR0A5D7_9CRUS</name>
<evidence type="ECO:0000256" key="2">
    <source>
        <dbReference type="SAM" id="Phobius"/>
    </source>
</evidence>
<keyword evidence="2" id="KW-0812">Transmembrane</keyword>
<evidence type="ECO:0000313" key="3">
    <source>
        <dbReference type="EMBL" id="KAK4020355.1"/>
    </source>
</evidence>
<dbReference type="EMBL" id="JAOYFB010000036">
    <property type="protein sequence ID" value="KAK4020355.1"/>
    <property type="molecule type" value="Genomic_DNA"/>
</dbReference>
<evidence type="ECO:0000313" key="4">
    <source>
        <dbReference type="Proteomes" id="UP001234178"/>
    </source>
</evidence>
<organism evidence="3 4">
    <name type="scientific">Daphnia magna</name>
    <dbReference type="NCBI Taxonomy" id="35525"/>
    <lineage>
        <taxon>Eukaryota</taxon>
        <taxon>Metazoa</taxon>
        <taxon>Ecdysozoa</taxon>
        <taxon>Arthropoda</taxon>
        <taxon>Crustacea</taxon>
        <taxon>Branchiopoda</taxon>
        <taxon>Diplostraca</taxon>
        <taxon>Cladocera</taxon>
        <taxon>Anomopoda</taxon>
        <taxon>Daphniidae</taxon>
        <taxon>Daphnia</taxon>
    </lineage>
</organism>
<keyword evidence="4" id="KW-1185">Reference proteome</keyword>
<keyword evidence="2" id="KW-0472">Membrane</keyword>
<feature type="region of interest" description="Disordered" evidence="1">
    <location>
        <begin position="1"/>
        <end position="34"/>
    </location>
</feature>
<dbReference type="Proteomes" id="UP001234178">
    <property type="component" value="Unassembled WGS sequence"/>
</dbReference>